<comment type="caution">
    <text evidence="6">The sequence shown here is derived from an EMBL/GenBank/DDBJ whole genome shotgun (WGS) entry which is preliminary data.</text>
</comment>
<gene>
    <name evidence="6" type="ORF">Amon01_000123700</name>
</gene>
<keyword evidence="3" id="KW-0326">Glycosidase</keyword>
<dbReference type="SMART" id="SM00642">
    <property type="entry name" value="Aamy"/>
    <property type="match status" value="1"/>
</dbReference>
<dbReference type="GO" id="GO:0004556">
    <property type="term" value="F:alpha-amylase activity"/>
    <property type="evidence" value="ECO:0007669"/>
    <property type="project" value="TreeGrafter"/>
</dbReference>
<dbReference type="EMBL" id="BSXU01000368">
    <property type="protein sequence ID" value="GMG20438.1"/>
    <property type="molecule type" value="Genomic_DNA"/>
</dbReference>
<dbReference type="GO" id="GO:0005987">
    <property type="term" value="P:sucrose catabolic process"/>
    <property type="evidence" value="ECO:0007669"/>
    <property type="project" value="TreeGrafter"/>
</dbReference>
<dbReference type="Pfam" id="PF00128">
    <property type="entry name" value="Alpha-amylase"/>
    <property type="match status" value="1"/>
</dbReference>
<dbReference type="SUPFAM" id="SSF51445">
    <property type="entry name" value="(Trans)glycosidases"/>
    <property type="match status" value="1"/>
</dbReference>
<evidence type="ECO:0000259" key="5">
    <source>
        <dbReference type="SMART" id="SM00642"/>
    </source>
</evidence>
<organism evidence="6 7">
    <name type="scientific">Ambrosiozyma monospora</name>
    <name type="common">Yeast</name>
    <name type="synonym">Endomycopsis monosporus</name>
    <dbReference type="NCBI Taxonomy" id="43982"/>
    <lineage>
        <taxon>Eukaryota</taxon>
        <taxon>Fungi</taxon>
        <taxon>Dikarya</taxon>
        <taxon>Ascomycota</taxon>
        <taxon>Saccharomycotina</taxon>
        <taxon>Pichiomycetes</taxon>
        <taxon>Pichiales</taxon>
        <taxon>Pichiaceae</taxon>
        <taxon>Ambrosiozyma</taxon>
    </lineage>
</organism>
<keyword evidence="7" id="KW-1185">Reference proteome</keyword>
<dbReference type="Proteomes" id="UP001165063">
    <property type="component" value="Unassembled WGS sequence"/>
</dbReference>
<proteinExistence type="inferred from homology"/>
<dbReference type="Gene3D" id="3.20.20.80">
    <property type="entry name" value="Glycosidases"/>
    <property type="match status" value="1"/>
</dbReference>
<dbReference type="PANTHER" id="PTHR10357">
    <property type="entry name" value="ALPHA-AMYLASE FAMILY MEMBER"/>
    <property type="match status" value="1"/>
</dbReference>
<sequence>MASTQTQTPWWKDAVVYQVYPASFKDSDGDGWGDIPGIISELDHIKEVGTTVVWLSPHYASPQEDMGYDISDYEAVYSRYGTMEDMDKLISEIHKRGMKLICDLVINHTSKEHAWFKESRSSRDNDKADWYIWRDAKIDADGNRQPPTNWRSYFSGSAWQWDETRQQYYLRLFAEGQPDLNWENEDTREAIYKSAVKFWLDKGVDGFRIDTAGLYSKSYPLKDAEEDLKTPIDGFAYPKDGQTSNGPRIHEFHKEMFSKVISHYDAMTVGEVGGSSKEDTLKYVSAKEKEMNMIFLFNLVDIGSAKGDKFNYVGFTPKQFKDAIFEQSNFIKDLVTIPLLD</sequence>
<dbReference type="InterPro" id="IPR045857">
    <property type="entry name" value="O16G_dom_2"/>
</dbReference>
<dbReference type="GO" id="GO:0004575">
    <property type="term" value="F:sucrose alpha-glucosidase activity"/>
    <property type="evidence" value="ECO:0007669"/>
    <property type="project" value="TreeGrafter"/>
</dbReference>
<dbReference type="PANTHER" id="PTHR10357:SF179">
    <property type="entry name" value="NEUTRAL AND BASIC AMINO ACID TRANSPORT PROTEIN RBAT"/>
    <property type="match status" value="1"/>
</dbReference>
<comment type="similarity">
    <text evidence="1">Belongs to the glycosyl hydrolase 13 family.</text>
</comment>
<dbReference type="InterPro" id="IPR006047">
    <property type="entry name" value="GH13_cat_dom"/>
</dbReference>
<protein>
    <submittedName>
        <fullName evidence="6">Unnamed protein product</fullName>
    </submittedName>
</protein>
<keyword evidence="2" id="KW-0378">Hydrolase</keyword>
<dbReference type="FunFam" id="3.90.400.10:FF:000004">
    <property type="entry name" value="Oligo-1,6-glucosidase"/>
    <property type="match status" value="1"/>
</dbReference>
<dbReference type="GO" id="GO:0004574">
    <property type="term" value="F:oligo-1,6-glucosidase activity"/>
    <property type="evidence" value="ECO:0007669"/>
    <property type="project" value="TreeGrafter"/>
</dbReference>
<dbReference type="AlphaFoldDB" id="A0A9W7DD00"/>
<evidence type="ECO:0000256" key="3">
    <source>
        <dbReference type="ARBA" id="ARBA00023295"/>
    </source>
</evidence>
<evidence type="ECO:0000256" key="2">
    <source>
        <dbReference type="ARBA" id="ARBA00022801"/>
    </source>
</evidence>
<name>A0A9W7DD00_AMBMO</name>
<dbReference type="GO" id="GO:0033934">
    <property type="term" value="F:glucan 1,4-alpha-maltotriohydrolase activity"/>
    <property type="evidence" value="ECO:0007669"/>
    <property type="project" value="TreeGrafter"/>
</dbReference>
<keyword evidence="4" id="KW-0462">Maltose metabolism</keyword>
<evidence type="ECO:0000256" key="4">
    <source>
        <dbReference type="ARBA" id="ARBA00026248"/>
    </source>
</evidence>
<accession>A0A9W7DD00</accession>
<dbReference type="OrthoDB" id="1740265at2759"/>
<dbReference type="FunFam" id="3.20.20.80:FF:000064">
    <property type="entry name" value="Oligo-1,6-glucosidase"/>
    <property type="match status" value="1"/>
</dbReference>
<dbReference type="InterPro" id="IPR017853">
    <property type="entry name" value="GH"/>
</dbReference>
<dbReference type="GO" id="GO:0000025">
    <property type="term" value="P:maltose catabolic process"/>
    <property type="evidence" value="ECO:0007669"/>
    <property type="project" value="TreeGrafter"/>
</dbReference>
<evidence type="ECO:0000313" key="7">
    <source>
        <dbReference type="Proteomes" id="UP001165063"/>
    </source>
</evidence>
<feature type="domain" description="Glycosyl hydrolase family 13 catalytic" evidence="5">
    <location>
        <begin position="18"/>
        <end position="338"/>
    </location>
</feature>
<reference evidence="6" key="1">
    <citation type="submission" date="2023-04" db="EMBL/GenBank/DDBJ databases">
        <title>Ambrosiozyma monospora NBRC 1965.</title>
        <authorList>
            <person name="Ichikawa N."/>
            <person name="Sato H."/>
            <person name="Tonouchi N."/>
        </authorList>
    </citation>
    <scope>NUCLEOTIDE SEQUENCE</scope>
    <source>
        <strain evidence="6">NBRC 1965</strain>
    </source>
</reference>
<evidence type="ECO:0000256" key="1">
    <source>
        <dbReference type="ARBA" id="ARBA00008061"/>
    </source>
</evidence>
<evidence type="ECO:0000313" key="6">
    <source>
        <dbReference type="EMBL" id="GMG20438.1"/>
    </source>
</evidence>
<dbReference type="Gene3D" id="3.90.400.10">
    <property type="entry name" value="Oligo-1,6-glucosidase, Domain 2"/>
    <property type="match status" value="1"/>
</dbReference>